<dbReference type="Gene3D" id="3.10.129.10">
    <property type="entry name" value="Hotdog Thioesterase"/>
    <property type="match status" value="1"/>
</dbReference>
<dbReference type="Proteomes" id="UP001152321">
    <property type="component" value="Unassembled WGS sequence"/>
</dbReference>
<evidence type="ECO:0000256" key="2">
    <source>
        <dbReference type="ARBA" id="ARBA00022801"/>
    </source>
</evidence>
<dbReference type="CDD" id="cd03443">
    <property type="entry name" value="PaaI_thioesterase"/>
    <property type="match status" value="1"/>
</dbReference>
<evidence type="ECO:0000313" key="5">
    <source>
        <dbReference type="Proteomes" id="UP001152321"/>
    </source>
</evidence>
<dbReference type="PANTHER" id="PTHR43240:SF5">
    <property type="entry name" value="1,4-DIHYDROXY-2-NAPHTHOYL-COA THIOESTERASE 1"/>
    <property type="match status" value="1"/>
</dbReference>
<dbReference type="InterPro" id="IPR006683">
    <property type="entry name" value="Thioestr_dom"/>
</dbReference>
<dbReference type="InterPro" id="IPR029069">
    <property type="entry name" value="HotDog_dom_sf"/>
</dbReference>
<keyword evidence="2" id="KW-0378">Hydrolase</keyword>
<keyword evidence="5" id="KW-1185">Reference proteome</keyword>
<dbReference type="NCBIfam" id="TIGR00369">
    <property type="entry name" value="unchar_dom_1"/>
    <property type="match status" value="1"/>
</dbReference>
<feature type="domain" description="Thioesterase" evidence="3">
    <location>
        <begin position="51"/>
        <end position="128"/>
    </location>
</feature>
<accession>A0ABT6DQZ0</accession>
<evidence type="ECO:0000259" key="3">
    <source>
        <dbReference type="Pfam" id="PF03061"/>
    </source>
</evidence>
<gene>
    <name evidence="4" type="ORF">NWE73_14455</name>
</gene>
<reference evidence="4" key="1">
    <citation type="submission" date="2022-08" db="EMBL/GenBank/DDBJ databases">
        <title>Novel Bdellovibrio Species Isolated from Svalbard: Designation Bdellovibrio svalbardensis.</title>
        <authorList>
            <person name="Mitchell R.J."/>
            <person name="Choi S.Y."/>
        </authorList>
    </citation>
    <scope>NUCLEOTIDE SEQUENCE</scope>
    <source>
        <strain evidence="4">PAP01</strain>
    </source>
</reference>
<protein>
    <submittedName>
        <fullName evidence="4">Hotdog fold thioesterase</fullName>
    </submittedName>
</protein>
<dbReference type="InterPro" id="IPR003736">
    <property type="entry name" value="PAAI_dom"/>
</dbReference>
<comment type="caution">
    <text evidence="4">The sequence shown here is derived from an EMBL/GenBank/DDBJ whole genome shotgun (WGS) entry which is preliminary data.</text>
</comment>
<sequence>MIWMQKPTLEALQKACKNTMCDHLGMEFTDVGDDYLVAKMPVDQRTKQPAGLLHGGASVALAETLGSVASLFCIPSNQKMPVGIEINANHLKSATSGFVSGKVTPIRVGQNLHVWNIEIHNEKSELVCVSRLSVMIVDKKQ</sequence>
<dbReference type="RefSeq" id="WP_277579050.1">
    <property type="nucleotide sequence ID" value="NZ_JANRMI010000004.1"/>
</dbReference>
<evidence type="ECO:0000256" key="1">
    <source>
        <dbReference type="ARBA" id="ARBA00008324"/>
    </source>
</evidence>
<name>A0ABT6DQZ0_9BACT</name>
<dbReference type="EMBL" id="JANRMI010000004">
    <property type="protein sequence ID" value="MDG0817578.1"/>
    <property type="molecule type" value="Genomic_DNA"/>
</dbReference>
<dbReference type="Pfam" id="PF03061">
    <property type="entry name" value="4HBT"/>
    <property type="match status" value="1"/>
</dbReference>
<comment type="similarity">
    <text evidence="1">Belongs to the thioesterase PaaI family.</text>
</comment>
<proteinExistence type="inferred from homology"/>
<organism evidence="4 5">
    <name type="scientific">Bdellovibrio svalbardensis</name>
    <dbReference type="NCBI Taxonomy" id="2972972"/>
    <lineage>
        <taxon>Bacteria</taxon>
        <taxon>Pseudomonadati</taxon>
        <taxon>Bdellovibrionota</taxon>
        <taxon>Bdellovibrionia</taxon>
        <taxon>Bdellovibrionales</taxon>
        <taxon>Pseudobdellovibrionaceae</taxon>
        <taxon>Bdellovibrio</taxon>
    </lineage>
</organism>
<dbReference type="SUPFAM" id="SSF54637">
    <property type="entry name" value="Thioesterase/thiol ester dehydrase-isomerase"/>
    <property type="match status" value="1"/>
</dbReference>
<dbReference type="PANTHER" id="PTHR43240">
    <property type="entry name" value="1,4-DIHYDROXY-2-NAPHTHOYL-COA THIOESTERASE 1"/>
    <property type="match status" value="1"/>
</dbReference>
<evidence type="ECO:0000313" key="4">
    <source>
        <dbReference type="EMBL" id="MDG0817578.1"/>
    </source>
</evidence>